<evidence type="ECO:0000256" key="1">
    <source>
        <dbReference type="ARBA" id="ARBA00023015"/>
    </source>
</evidence>
<comment type="caution">
    <text evidence="7">The sequence shown here is derived from an EMBL/GenBank/DDBJ whole genome shotgun (WGS) entry which is preliminary data.</text>
</comment>
<sequence>MITIPTFIVGNNVFQDVNAKGPSFFTFPVLIPSPNINYFSEYPSCVNVINPLQVNKNNQIYTFPSNIVQIGQLLKSESESQLQKQDDIIGKNIDNCESCPNLKNIEKCENNPTIQNDINDSISNNSCNNLSSGKKSKKNSRFHFTKEEDDKIKELVNQFGTKSWTVIAAFMNGRNPKQIRDRYSNYLMPGIFHGEWSKEEDDLLIKKFKEYGSKWSIIQNFFPNRSSNSIKNRWHYFLHKKYEKLIEAEKKEAIECQEIEINEDSEKKIRMPDNENIPFFDQNLDMEKILELDLNSNMNFEDWILFN</sequence>
<evidence type="ECO:0000259" key="6">
    <source>
        <dbReference type="PROSITE" id="PS51294"/>
    </source>
</evidence>
<dbReference type="InterPro" id="IPR009057">
    <property type="entry name" value="Homeodomain-like_sf"/>
</dbReference>
<dbReference type="PANTHER" id="PTHR46621:SF1">
    <property type="entry name" value="SNRNA-ACTIVATING PROTEIN COMPLEX SUBUNIT 4"/>
    <property type="match status" value="1"/>
</dbReference>
<gene>
    <name evidence="7" type="ORF">M9Y10_010227</name>
</gene>
<feature type="domain" description="Myb-like" evidence="5">
    <location>
        <begin position="188"/>
        <end position="238"/>
    </location>
</feature>
<dbReference type="Pfam" id="PF00249">
    <property type="entry name" value="Myb_DNA-binding"/>
    <property type="match status" value="2"/>
</dbReference>
<accession>A0ABR2IQN9</accession>
<evidence type="ECO:0000256" key="3">
    <source>
        <dbReference type="ARBA" id="ARBA00023163"/>
    </source>
</evidence>
<evidence type="ECO:0000313" key="8">
    <source>
        <dbReference type="Proteomes" id="UP001470230"/>
    </source>
</evidence>
<evidence type="ECO:0000256" key="4">
    <source>
        <dbReference type="ARBA" id="ARBA00023242"/>
    </source>
</evidence>
<proteinExistence type="predicted"/>
<keyword evidence="1" id="KW-0805">Transcription regulation</keyword>
<dbReference type="Gene3D" id="1.10.10.60">
    <property type="entry name" value="Homeodomain-like"/>
    <property type="match status" value="2"/>
</dbReference>
<evidence type="ECO:0000313" key="7">
    <source>
        <dbReference type="EMBL" id="KAK8867250.1"/>
    </source>
</evidence>
<dbReference type="Proteomes" id="UP001470230">
    <property type="component" value="Unassembled WGS sequence"/>
</dbReference>
<dbReference type="InterPro" id="IPR017930">
    <property type="entry name" value="Myb_dom"/>
</dbReference>
<evidence type="ECO:0000259" key="5">
    <source>
        <dbReference type="PROSITE" id="PS50090"/>
    </source>
</evidence>
<feature type="domain" description="Myb-like" evidence="5">
    <location>
        <begin position="136"/>
        <end position="187"/>
    </location>
</feature>
<evidence type="ECO:0000256" key="2">
    <source>
        <dbReference type="ARBA" id="ARBA00023125"/>
    </source>
</evidence>
<feature type="domain" description="HTH myb-type" evidence="6">
    <location>
        <begin position="188"/>
        <end position="242"/>
    </location>
</feature>
<reference evidence="7 8" key="1">
    <citation type="submission" date="2024-04" db="EMBL/GenBank/DDBJ databases">
        <title>Tritrichomonas musculus Genome.</title>
        <authorList>
            <person name="Alves-Ferreira E."/>
            <person name="Grigg M."/>
            <person name="Lorenzi H."/>
            <person name="Galac M."/>
        </authorList>
    </citation>
    <scope>NUCLEOTIDE SEQUENCE [LARGE SCALE GENOMIC DNA]</scope>
    <source>
        <strain evidence="7 8">EAF2021</strain>
    </source>
</reference>
<dbReference type="PROSITE" id="PS50090">
    <property type="entry name" value="MYB_LIKE"/>
    <property type="match status" value="2"/>
</dbReference>
<dbReference type="PROSITE" id="PS51294">
    <property type="entry name" value="HTH_MYB"/>
    <property type="match status" value="2"/>
</dbReference>
<organism evidence="7 8">
    <name type="scientific">Tritrichomonas musculus</name>
    <dbReference type="NCBI Taxonomy" id="1915356"/>
    <lineage>
        <taxon>Eukaryota</taxon>
        <taxon>Metamonada</taxon>
        <taxon>Parabasalia</taxon>
        <taxon>Tritrichomonadida</taxon>
        <taxon>Tritrichomonadidae</taxon>
        <taxon>Tritrichomonas</taxon>
    </lineage>
</organism>
<feature type="domain" description="HTH myb-type" evidence="6">
    <location>
        <begin position="144"/>
        <end position="187"/>
    </location>
</feature>
<protein>
    <recommendedName>
        <fullName evidence="9">Myb-like DNA-binding domain containing protein</fullName>
    </recommendedName>
</protein>
<keyword evidence="3" id="KW-0804">Transcription</keyword>
<keyword evidence="2" id="KW-0238">DNA-binding</keyword>
<dbReference type="SUPFAM" id="SSF46689">
    <property type="entry name" value="Homeodomain-like"/>
    <property type="match status" value="1"/>
</dbReference>
<keyword evidence="4" id="KW-0539">Nucleus</keyword>
<name>A0ABR2IQN9_9EUKA</name>
<dbReference type="EMBL" id="JAPFFF010000015">
    <property type="protein sequence ID" value="KAK8867250.1"/>
    <property type="molecule type" value="Genomic_DNA"/>
</dbReference>
<dbReference type="PANTHER" id="PTHR46621">
    <property type="entry name" value="SNRNA-ACTIVATING PROTEIN COMPLEX SUBUNIT 4"/>
    <property type="match status" value="1"/>
</dbReference>
<dbReference type="InterPro" id="IPR001005">
    <property type="entry name" value="SANT/Myb"/>
</dbReference>
<keyword evidence="8" id="KW-1185">Reference proteome</keyword>
<evidence type="ECO:0008006" key="9">
    <source>
        <dbReference type="Google" id="ProtNLM"/>
    </source>
</evidence>
<dbReference type="InterPro" id="IPR051575">
    <property type="entry name" value="Myb-like_DNA-bd"/>
</dbReference>
<dbReference type="CDD" id="cd00167">
    <property type="entry name" value="SANT"/>
    <property type="match status" value="2"/>
</dbReference>
<dbReference type="SMART" id="SM00717">
    <property type="entry name" value="SANT"/>
    <property type="match status" value="2"/>
</dbReference>